<evidence type="ECO:0000313" key="11">
    <source>
        <dbReference type="Proteomes" id="UP001148786"/>
    </source>
</evidence>
<comment type="caution">
    <text evidence="10">The sequence shown here is derived from an EMBL/GenBank/DDBJ whole genome shotgun (WGS) entry which is preliminary data.</text>
</comment>
<keyword evidence="4" id="KW-0808">Transferase</keyword>
<evidence type="ECO:0000313" key="10">
    <source>
        <dbReference type="EMBL" id="KAJ3504909.1"/>
    </source>
</evidence>
<evidence type="ECO:0000259" key="9">
    <source>
        <dbReference type="Pfam" id="PF13813"/>
    </source>
</evidence>
<dbReference type="PANTHER" id="PTHR31595">
    <property type="entry name" value="LONG-CHAIN-ALCOHOL O-FATTY-ACYLTRANSFERASE 3-RELATED"/>
    <property type="match status" value="1"/>
</dbReference>
<keyword evidence="5 8" id="KW-0812">Transmembrane</keyword>
<comment type="subcellular location">
    <subcellularLocation>
        <location evidence="1">Membrane</location>
        <topology evidence="1">Multi-pass membrane protein</topology>
    </subcellularLocation>
</comment>
<comment type="pathway">
    <text evidence="2">Secondary metabolite biosynthesis.</text>
</comment>
<reference evidence="10" key="1">
    <citation type="submission" date="2022-07" db="EMBL/GenBank/DDBJ databases">
        <title>Genome Sequence of Agrocybe chaxingu.</title>
        <authorList>
            <person name="Buettner E."/>
        </authorList>
    </citation>
    <scope>NUCLEOTIDE SEQUENCE</scope>
    <source>
        <strain evidence="10">MP-N11</strain>
    </source>
</reference>
<dbReference type="InterPro" id="IPR032805">
    <property type="entry name" value="Wax_synthase_dom"/>
</dbReference>
<evidence type="ECO:0000256" key="5">
    <source>
        <dbReference type="ARBA" id="ARBA00022692"/>
    </source>
</evidence>
<keyword evidence="11" id="KW-1185">Reference proteome</keyword>
<gene>
    <name evidence="10" type="ORF">NLJ89_g7693</name>
</gene>
<evidence type="ECO:0000256" key="2">
    <source>
        <dbReference type="ARBA" id="ARBA00005179"/>
    </source>
</evidence>
<keyword evidence="7 8" id="KW-0472">Membrane</keyword>
<dbReference type="Pfam" id="PF13813">
    <property type="entry name" value="MBOAT_2"/>
    <property type="match status" value="1"/>
</dbReference>
<dbReference type="PANTHER" id="PTHR31595:SF57">
    <property type="entry name" value="OS04G0481900 PROTEIN"/>
    <property type="match status" value="1"/>
</dbReference>
<dbReference type="InterPro" id="IPR044851">
    <property type="entry name" value="Wax_synthase"/>
</dbReference>
<organism evidence="10 11">
    <name type="scientific">Agrocybe chaxingu</name>
    <dbReference type="NCBI Taxonomy" id="84603"/>
    <lineage>
        <taxon>Eukaryota</taxon>
        <taxon>Fungi</taxon>
        <taxon>Dikarya</taxon>
        <taxon>Basidiomycota</taxon>
        <taxon>Agaricomycotina</taxon>
        <taxon>Agaricomycetes</taxon>
        <taxon>Agaricomycetidae</taxon>
        <taxon>Agaricales</taxon>
        <taxon>Agaricineae</taxon>
        <taxon>Strophariaceae</taxon>
        <taxon>Agrocybe</taxon>
    </lineage>
</organism>
<evidence type="ECO:0000256" key="6">
    <source>
        <dbReference type="ARBA" id="ARBA00022989"/>
    </source>
</evidence>
<dbReference type="GO" id="GO:0016020">
    <property type="term" value="C:membrane"/>
    <property type="evidence" value="ECO:0007669"/>
    <property type="project" value="UniProtKB-SubCell"/>
</dbReference>
<feature type="domain" description="Wax synthase" evidence="9">
    <location>
        <begin position="222"/>
        <end position="300"/>
    </location>
</feature>
<accession>A0A9W8JWB4</accession>
<protein>
    <recommendedName>
        <fullName evidence="9">Wax synthase domain-containing protein</fullName>
    </recommendedName>
</protein>
<evidence type="ECO:0000256" key="7">
    <source>
        <dbReference type="ARBA" id="ARBA00023136"/>
    </source>
</evidence>
<proteinExistence type="inferred from homology"/>
<dbReference type="Proteomes" id="UP001148786">
    <property type="component" value="Unassembled WGS sequence"/>
</dbReference>
<dbReference type="GO" id="GO:0006629">
    <property type="term" value="P:lipid metabolic process"/>
    <property type="evidence" value="ECO:0007669"/>
    <property type="project" value="InterPro"/>
</dbReference>
<dbReference type="GO" id="GO:0008374">
    <property type="term" value="F:O-acyltransferase activity"/>
    <property type="evidence" value="ECO:0007669"/>
    <property type="project" value="InterPro"/>
</dbReference>
<feature type="transmembrane region" description="Helical" evidence="8">
    <location>
        <begin position="12"/>
        <end position="27"/>
    </location>
</feature>
<evidence type="ECO:0000256" key="4">
    <source>
        <dbReference type="ARBA" id="ARBA00022679"/>
    </source>
</evidence>
<evidence type="ECO:0000256" key="3">
    <source>
        <dbReference type="ARBA" id="ARBA00007282"/>
    </source>
</evidence>
<keyword evidence="6 8" id="KW-1133">Transmembrane helix</keyword>
<dbReference type="OrthoDB" id="1077582at2759"/>
<evidence type="ECO:0000256" key="8">
    <source>
        <dbReference type="SAM" id="Phobius"/>
    </source>
</evidence>
<dbReference type="EMBL" id="JANKHO010000947">
    <property type="protein sequence ID" value="KAJ3504909.1"/>
    <property type="molecule type" value="Genomic_DNA"/>
</dbReference>
<name>A0A9W8JWB4_9AGAR</name>
<feature type="transmembrane region" description="Helical" evidence="8">
    <location>
        <begin position="34"/>
        <end position="50"/>
    </location>
</feature>
<sequence length="355" mass="40243">MDFPKLFETTQSKFILFIASLVLSLALKPSPIRSVTFSIVCAIYLSIILVPSPTPLTATTEFQLGFIGAQYLSRACYLVFFTKNPLQELQQKGQNIPAVGLHIVSRLRWSLNLILNTRGANWSCEVRGLRRSSIHTRWAFVWSQLKWAATFFLLCDALEFAVRHNSAIGALHEQGILDAQWVLWRTFNGVLLFFSLYALMQSTHALGAAIFVSLGISEPSDWPWWFGPLDETVTVRKFWGQTWHQAIRMGVATHAQYFTNTILGFPKGTFRSSYTQLYIAFFISGLFHALADFTVTHDIKPFINNMICFLTQAVAITFEDAVIAISKRFGVRRVPRVIGWHSTIWAGILLNRKIA</sequence>
<comment type="similarity">
    <text evidence="3">Belongs to the wax synthase family.</text>
</comment>
<evidence type="ECO:0000256" key="1">
    <source>
        <dbReference type="ARBA" id="ARBA00004141"/>
    </source>
</evidence>
<dbReference type="AlphaFoldDB" id="A0A9W8JWB4"/>